<evidence type="ECO:0000313" key="2">
    <source>
        <dbReference type="EMBL" id="GGI75803.1"/>
    </source>
</evidence>
<dbReference type="Proteomes" id="UP000658754">
    <property type="component" value="Unassembled WGS sequence"/>
</dbReference>
<name>A0ABQ2CCY7_9MICC</name>
<gene>
    <name evidence="2" type="ORF">GCM10007175_10980</name>
</gene>
<evidence type="ECO:0000313" key="3">
    <source>
        <dbReference type="Proteomes" id="UP000658754"/>
    </source>
</evidence>
<feature type="compositionally biased region" description="Basic and acidic residues" evidence="1">
    <location>
        <begin position="1"/>
        <end position="15"/>
    </location>
</feature>
<sequence>MAPVAQRDHAPEPHTGKMAVQAGHQFSGNKQVNVPRRPHQVVLTPQQNPRQSGLIEFPEHRYQCRINLWNGA</sequence>
<comment type="caution">
    <text evidence="2">The sequence shown here is derived from an EMBL/GenBank/DDBJ whole genome shotgun (WGS) entry which is preliminary data.</text>
</comment>
<protein>
    <submittedName>
        <fullName evidence="2">Uncharacterized protein</fullName>
    </submittedName>
</protein>
<organism evidence="2 3">
    <name type="scientific">Pseudarthrobacter scleromae</name>
    <dbReference type="NCBI Taxonomy" id="158897"/>
    <lineage>
        <taxon>Bacteria</taxon>
        <taxon>Bacillati</taxon>
        <taxon>Actinomycetota</taxon>
        <taxon>Actinomycetes</taxon>
        <taxon>Micrococcales</taxon>
        <taxon>Micrococcaceae</taxon>
        <taxon>Pseudarthrobacter</taxon>
    </lineage>
</organism>
<reference evidence="3" key="1">
    <citation type="journal article" date="2019" name="Int. J. Syst. Evol. Microbiol.">
        <title>The Global Catalogue of Microorganisms (GCM) 10K type strain sequencing project: providing services to taxonomists for standard genome sequencing and annotation.</title>
        <authorList>
            <consortium name="The Broad Institute Genomics Platform"/>
            <consortium name="The Broad Institute Genome Sequencing Center for Infectious Disease"/>
            <person name="Wu L."/>
            <person name="Ma J."/>
        </authorList>
    </citation>
    <scope>NUCLEOTIDE SEQUENCE [LARGE SCALE GENOMIC DNA]</scope>
    <source>
        <strain evidence="3">CGMCC 1.3601</strain>
    </source>
</reference>
<proteinExistence type="predicted"/>
<keyword evidence="3" id="KW-1185">Reference proteome</keyword>
<feature type="region of interest" description="Disordered" evidence="1">
    <location>
        <begin position="1"/>
        <end position="34"/>
    </location>
</feature>
<evidence type="ECO:0000256" key="1">
    <source>
        <dbReference type="SAM" id="MobiDB-lite"/>
    </source>
</evidence>
<accession>A0ABQ2CCY7</accession>
<dbReference type="EMBL" id="BMKV01000002">
    <property type="protein sequence ID" value="GGI75803.1"/>
    <property type="molecule type" value="Genomic_DNA"/>
</dbReference>